<evidence type="ECO:0000256" key="1">
    <source>
        <dbReference type="PROSITE-ProRule" id="PRU00325"/>
    </source>
</evidence>
<reference evidence="4 5" key="1">
    <citation type="journal article" date="2024" name="J Genomics">
        <title>Draft genome sequencing and assembly of Favolaschia claudopus CIRM-BRFM 2984 isolated from oak limbs.</title>
        <authorList>
            <person name="Navarro D."/>
            <person name="Drula E."/>
            <person name="Chaduli D."/>
            <person name="Cazenave R."/>
            <person name="Ahrendt S."/>
            <person name="Wang J."/>
            <person name="Lipzen A."/>
            <person name="Daum C."/>
            <person name="Barry K."/>
            <person name="Grigoriev I.V."/>
            <person name="Favel A."/>
            <person name="Rosso M.N."/>
            <person name="Martin F."/>
        </authorList>
    </citation>
    <scope>NUCLEOTIDE SEQUENCE [LARGE SCALE GENOMIC DNA]</scope>
    <source>
        <strain evidence="4 5">CIRM-BRFM 2984</strain>
    </source>
</reference>
<comment type="caution">
    <text evidence="4">The sequence shown here is derived from an EMBL/GenBank/DDBJ whole genome shotgun (WGS) entry which is preliminary data.</text>
</comment>
<organism evidence="4 5">
    <name type="scientific">Favolaschia claudopus</name>
    <dbReference type="NCBI Taxonomy" id="2862362"/>
    <lineage>
        <taxon>Eukaryota</taxon>
        <taxon>Fungi</taxon>
        <taxon>Dikarya</taxon>
        <taxon>Basidiomycota</taxon>
        <taxon>Agaricomycotina</taxon>
        <taxon>Agaricomycetes</taxon>
        <taxon>Agaricomycetidae</taxon>
        <taxon>Agaricales</taxon>
        <taxon>Marasmiineae</taxon>
        <taxon>Mycenaceae</taxon>
        <taxon>Favolaschia</taxon>
    </lineage>
</organism>
<dbReference type="EMBL" id="JAWWNJ010000054">
    <property type="protein sequence ID" value="KAK7015470.1"/>
    <property type="molecule type" value="Genomic_DNA"/>
</dbReference>
<feature type="compositionally biased region" description="Polar residues" evidence="2">
    <location>
        <begin position="229"/>
        <end position="243"/>
    </location>
</feature>
<feature type="domain" description="SWIM-type" evidence="3">
    <location>
        <begin position="71"/>
        <end position="104"/>
    </location>
</feature>
<protein>
    <recommendedName>
        <fullName evidence="3">SWIM-type domain-containing protein</fullName>
    </recommendedName>
</protein>
<gene>
    <name evidence="4" type="ORF">R3P38DRAFT_3204769</name>
</gene>
<dbReference type="InterPro" id="IPR007527">
    <property type="entry name" value="Znf_SWIM"/>
</dbReference>
<keyword evidence="1" id="KW-0863">Zinc-finger</keyword>
<dbReference type="Proteomes" id="UP001362999">
    <property type="component" value="Unassembled WGS sequence"/>
</dbReference>
<dbReference type="AlphaFoldDB" id="A0AAW0ARR2"/>
<proteinExistence type="predicted"/>
<sequence length="243" mass="27653">MDLQWRSASKIRRTNYLYLIATEIVPAFEAKMQIFDPNYRPGRAKALTPFQRQFKKGWKTLESRALGDRKYQTDVSRWTCSCGQQKYSALLLCKHLVQAVNSPDPAFFPAPRGVKRKRAATPGLEASSSRGTGRMDDPFQLSSSPIRQDEYLDEEDDNVREYIKVRILELQEGARILQEQLDNPGNPPLWLRSMKAYKIGQDVANMVADVRHISGTGTTRPTTWAKAGSKSSARYTRNTMGYQ</sequence>
<name>A0AAW0ARR2_9AGAR</name>
<evidence type="ECO:0000313" key="5">
    <source>
        <dbReference type="Proteomes" id="UP001362999"/>
    </source>
</evidence>
<feature type="region of interest" description="Disordered" evidence="2">
    <location>
        <begin position="219"/>
        <end position="243"/>
    </location>
</feature>
<keyword evidence="5" id="KW-1185">Reference proteome</keyword>
<evidence type="ECO:0000313" key="4">
    <source>
        <dbReference type="EMBL" id="KAK7015470.1"/>
    </source>
</evidence>
<evidence type="ECO:0000259" key="3">
    <source>
        <dbReference type="PROSITE" id="PS50966"/>
    </source>
</evidence>
<evidence type="ECO:0000256" key="2">
    <source>
        <dbReference type="SAM" id="MobiDB-lite"/>
    </source>
</evidence>
<dbReference type="GO" id="GO:0008270">
    <property type="term" value="F:zinc ion binding"/>
    <property type="evidence" value="ECO:0007669"/>
    <property type="project" value="UniProtKB-KW"/>
</dbReference>
<keyword evidence="1" id="KW-0862">Zinc</keyword>
<keyword evidence="1" id="KW-0479">Metal-binding</keyword>
<feature type="region of interest" description="Disordered" evidence="2">
    <location>
        <begin position="118"/>
        <end position="142"/>
    </location>
</feature>
<accession>A0AAW0ARR2</accession>
<dbReference type="PROSITE" id="PS50966">
    <property type="entry name" value="ZF_SWIM"/>
    <property type="match status" value="1"/>
</dbReference>